<dbReference type="Proteomes" id="UP000007014">
    <property type="component" value="Chromosome 17"/>
</dbReference>
<keyword evidence="2" id="KW-1185">Reference proteome</keyword>
<evidence type="ECO:0000313" key="1">
    <source>
        <dbReference type="EMBL" id="BAM82082.1"/>
    </source>
</evidence>
<reference evidence="1 2" key="1">
    <citation type="journal article" date="2004" name="Nature">
        <title>Genome sequence of the ultrasmall unicellular red alga Cyanidioschyzon merolae 10D.</title>
        <authorList>
            <person name="Matsuzaki M."/>
            <person name="Misumi O."/>
            <person name="Shin-i T."/>
            <person name="Maruyama S."/>
            <person name="Takahara M."/>
            <person name="Miyagishima S."/>
            <person name="Mori T."/>
            <person name="Nishida K."/>
            <person name="Yagisawa F."/>
            <person name="Nishida K."/>
            <person name="Yoshida Y."/>
            <person name="Nishimura Y."/>
            <person name="Nakao S."/>
            <person name="Kobayashi T."/>
            <person name="Momoyama Y."/>
            <person name="Higashiyama T."/>
            <person name="Minoda A."/>
            <person name="Sano M."/>
            <person name="Nomoto H."/>
            <person name="Oishi K."/>
            <person name="Hayashi H."/>
            <person name="Ohta F."/>
            <person name="Nishizaka S."/>
            <person name="Haga S."/>
            <person name="Miura S."/>
            <person name="Morishita T."/>
            <person name="Kabeya Y."/>
            <person name="Terasawa K."/>
            <person name="Suzuki Y."/>
            <person name="Ishii Y."/>
            <person name="Asakawa S."/>
            <person name="Takano H."/>
            <person name="Ohta N."/>
            <person name="Kuroiwa H."/>
            <person name="Tanaka K."/>
            <person name="Shimizu N."/>
            <person name="Sugano S."/>
            <person name="Sato N."/>
            <person name="Nozaki H."/>
            <person name="Ogasawara N."/>
            <person name="Kohara Y."/>
            <person name="Kuroiwa T."/>
        </authorList>
    </citation>
    <scope>NUCLEOTIDE SEQUENCE [LARGE SCALE GENOMIC DNA]</scope>
    <source>
        <strain evidence="1 2">10D</strain>
    </source>
</reference>
<sequence>MFERRLNWGYHRNLPVLSSAVEVFAVQLYKAVRQPLQPAKDAPALEPVRDLAILPIPRWDSRLTPEASDDGTDEWVPAWKLTLTLLHITRVCLLGIVREIKFSRACIRLAIDDGTGVAKAQCWNSPEGMLQGAGDWKQGTRSALQTGVVLYCSGRVNWHEGNCICIVDELRVFPPCKSAAAEMRWWRRVIERQRELARQYA</sequence>
<dbReference type="AlphaFoldDB" id="M1VG67"/>
<gene>
    <name evidence="1" type="ORF">CYME_CMQ182C</name>
</gene>
<dbReference type="OrthoDB" id="10540126at2759"/>
<proteinExistence type="predicted"/>
<dbReference type="InterPro" id="IPR012340">
    <property type="entry name" value="NA-bd_OB-fold"/>
</dbReference>
<dbReference type="GeneID" id="16996402"/>
<dbReference type="SUPFAM" id="SSF50249">
    <property type="entry name" value="Nucleic acid-binding proteins"/>
    <property type="match status" value="1"/>
</dbReference>
<evidence type="ECO:0000313" key="2">
    <source>
        <dbReference type="Proteomes" id="UP000007014"/>
    </source>
</evidence>
<evidence type="ECO:0008006" key="3">
    <source>
        <dbReference type="Google" id="ProtNLM"/>
    </source>
</evidence>
<accession>M1VG67</accession>
<dbReference type="EMBL" id="AP006499">
    <property type="protein sequence ID" value="BAM82082.1"/>
    <property type="molecule type" value="Genomic_DNA"/>
</dbReference>
<dbReference type="Gramene" id="CMQ182CT">
    <property type="protein sequence ID" value="CMQ182CT"/>
    <property type="gene ID" value="CMQ182C"/>
</dbReference>
<organism evidence="1 2">
    <name type="scientific">Cyanidioschyzon merolae (strain NIES-3377 / 10D)</name>
    <name type="common">Unicellular red alga</name>
    <dbReference type="NCBI Taxonomy" id="280699"/>
    <lineage>
        <taxon>Eukaryota</taxon>
        <taxon>Rhodophyta</taxon>
        <taxon>Bangiophyceae</taxon>
        <taxon>Cyanidiales</taxon>
        <taxon>Cyanidiaceae</taxon>
        <taxon>Cyanidioschyzon</taxon>
    </lineage>
</organism>
<dbReference type="RefSeq" id="XP_005538118.1">
    <property type="nucleotide sequence ID" value="XM_005538061.1"/>
</dbReference>
<name>M1VG67_CYAM1</name>
<reference evidence="1 2" key="2">
    <citation type="journal article" date="2007" name="BMC Biol.">
        <title>A 100%-complete sequence reveals unusually simple genomic features in the hot-spring red alga Cyanidioschyzon merolae.</title>
        <authorList>
            <person name="Nozaki H."/>
            <person name="Takano H."/>
            <person name="Misumi O."/>
            <person name="Terasawa K."/>
            <person name="Matsuzaki M."/>
            <person name="Maruyama S."/>
            <person name="Nishida K."/>
            <person name="Yagisawa F."/>
            <person name="Yoshida Y."/>
            <person name="Fujiwara T."/>
            <person name="Takio S."/>
            <person name="Tamura K."/>
            <person name="Chung S.J."/>
            <person name="Nakamura S."/>
            <person name="Kuroiwa H."/>
            <person name="Tanaka K."/>
            <person name="Sato N."/>
            <person name="Kuroiwa T."/>
        </authorList>
    </citation>
    <scope>NUCLEOTIDE SEQUENCE [LARGE SCALE GENOMIC DNA]</scope>
    <source>
        <strain evidence="1 2">10D</strain>
    </source>
</reference>
<dbReference type="Gene3D" id="2.40.50.140">
    <property type="entry name" value="Nucleic acid-binding proteins"/>
    <property type="match status" value="1"/>
</dbReference>
<dbReference type="HOGENOM" id="CLU_1362163_0_0_1"/>
<protein>
    <recommendedName>
        <fullName evidence="3">OB domain-containing protein</fullName>
    </recommendedName>
</protein>
<dbReference type="KEGG" id="cme:CYME_CMQ182C"/>